<dbReference type="Pfam" id="PF06912">
    <property type="entry name" value="DUF1275"/>
    <property type="match status" value="1"/>
</dbReference>
<dbReference type="Proteomes" id="UP001279642">
    <property type="component" value="Unassembled WGS sequence"/>
</dbReference>
<feature type="transmembrane region" description="Helical" evidence="1">
    <location>
        <begin position="91"/>
        <end position="111"/>
    </location>
</feature>
<accession>A0ABU5E5V9</accession>
<dbReference type="RefSeq" id="WP_320506593.1">
    <property type="nucleotide sequence ID" value="NZ_JAXCLW010000001.1"/>
</dbReference>
<dbReference type="EMBL" id="JAXCLW010000001">
    <property type="protein sequence ID" value="MDY0881534.1"/>
    <property type="molecule type" value="Genomic_DNA"/>
</dbReference>
<feature type="transmembrane region" description="Helical" evidence="1">
    <location>
        <begin position="117"/>
        <end position="135"/>
    </location>
</feature>
<keyword evidence="3" id="KW-1185">Reference proteome</keyword>
<dbReference type="InterPro" id="IPR010699">
    <property type="entry name" value="DUF1275"/>
</dbReference>
<feature type="transmembrane region" description="Helical" evidence="1">
    <location>
        <begin position="51"/>
        <end position="79"/>
    </location>
</feature>
<dbReference type="PANTHER" id="PTHR37314">
    <property type="entry name" value="SLR0142 PROTEIN"/>
    <property type="match status" value="1"/>
</dbReference>
<reference evidence="2 3" key="1">
    <citation type="journal article" date="2016" name="Antonie Van Leeuwenhoek">
        <title>Dongia soli sp. nov., isolated from soil from Dokdo, Korea.</title>
        <authorList>
            <person name="Kim D.U."/>
            <person name="Lee H."/>
            <person name="Kim H."/>
            <person name="Kim S.G."/>
            <person name="Ka J.O."/>
        </authorList>
    </citation>
    <scope>NUCLEOTIDE SEQUENCE [LARGE SCALE GENOMIC DNA]</scope>
    <source>
        <strain evidence="2 3">D78</strain>
    </source>
</reference>
<sequence length="229" mass="23717">MVVFDQRHGPLPLYLLALTILTGLVDAASYLGLGHVFVANMTGNVVFLGFAAARITGFSVTASLVAIAAFMAGALCGGVIGRAKDGHRGRILWIAIGMETCLAGAALVMILERERMAADLSILLIIVTLSIAMGLQNSIVRRLAVPDLTTTVLTLTITGLAADRGAATGAVTRRFSSVICMFAGAAAGGTLMLVLDLKATLIAAFVLLLGVFVTAFGIRNSTAAWTKIP</sequence>
<evidence type="ECO:0000313" key="3">
    <source>
        <dbReference type="Proteomes" id="UP001279642"/>
    </source>
</evidence>
<proteinExistence type="predicted"/>
<evidence type="ECO:0000313" key="2">
    <source>
        <dbReference type="EMBL" id="MDY0881534.1"/>
    </source>
</evidence>
<protein>
    <submittedName>
        <fullName evidence="2">YoaK family protein</fullName>
    </submittedName>
</protein>
<feature type="transmembrane region" description="Helical" evidence="1">
    <location>
        <begin position="175"/>
        <end position="195"/>
    </location>
</feature>
<keyword evidence="1" id="KW-0812">Transmembrane</keyword>
<organism evidence="2 3">
    <name type="scientific">Dongia soli</name>
    <dbReference type="NCBI Taxonomy" id="600628"/>
    <lineage>
        <taxon>Bacteria</taxon>
        <taxon>Pseudomonadati</taxon>
        <taxon>Pseudomonadota</taxon>
        <taxon>Alphaproteobacteria</taxon>
        <taxon>Rhodospirillales</taxon>
        <taxon>Dongiaceae</taxon>
        <taxon>Dongia</taxon>
    </lineage>
</organism>
<gene>
    <name evidence="2" type="ORF">SMD27_01635</name>
</gene>
<dbReference type="PANTHER" id="PTHR37314:SF4">
    <property type="entry name" value="UPF0700 TRANSMEMBRANE PROTEIN YOAK"/>
    <property type="match status" value="1"/>
</dbReference>
<keyword evidence="1" id="KW-0472">Membrane</keyword>
<comment type="caution">
    <text evidence="2">The sequence shown here is derived from an EMBL/GenBank/DDBJ whole genome shotgun (WGS) entry which is preliminary data.</text>
</comment>
<feature type="transmembrane region" description="Helical" evidence="1">
    <location>
        <begin position="201"/>
        <end position="218"/>
    </location>
</feature>
<keyword evidence="1" id="KW-1133">Transmembrane helix</keyword>
<name>A0ABU5E5V9_9PROT</name>
<evidence type="ECO:0000256" key="1">
    <source>
        <dbReference type="SAM" id="Phobius"/>
    </source>
</evidence>